<dbReference type="OrthoDB" id="388934at2"/>
<dbReference type="AlphaFoldDB" id="A0A0K1W1Z8"/>
<dbReference type="Pfam" id="PF01418">
    <property type="entry name" value="HTH_6"/>
    <property type="match status" value="1"/>
</dbReference>
<evidence type="ECO:0000313" key="3">
    <source>
        <dbReference type="Proteomes" id="UP000067476"/>
    </source>
</evidence>
<dbReference type="InterPro" id="IPR036388">
    <property type="entry name" value="WH-like_DNA-bd_sf"/>
</dbReference>
<organism evidence="2 3">
    <name type="scientific">Spiroplasma litorale</name>
    <dbReference type="NCBI Taxonomy" id="216942"/>
    <lineage>
        <taxon>Bacteria</taxon>
        <taxon>Bacillati</taxon>
        <taxon>Mycoplasmatota</taxon>
        <taxon>Mollicutes</taxon>
        <taxon>Entomoplasmatales</taxon>
        <taxon>Spiroplasmataceae</taxon>
        <taxon>Spiroplasma</taxon>
    </lineage>
</organism>
<reference evidence="2 3" key="1">
    <citation type="journal article" date="2015" name="Genome Announc.">
        <title>Complete Genome Sequence of Spiroplasma litorale TN-1T (DSM 21781), a Bacterium Isolated from a Green-Eyed Horsefly (Tabanus nigrovittatus).</title>
        <authorList>
            <person name="Lo W.S."/>
            <person name="Lai Y.C."/>
            <person name="Lien Y.W."/>
            <person name="Wang T.H."/>
            <person name="Kuo C.H."/>
        </authorList>
    </citation>
    <scope>NUCLEOTIDE SEQUENCE [LARGE SCALE GENOMIC DNA]</scope>
    <source>
        <strain evidence="2 3">TN-1</strain>
    </source>
</reference>
<dbReference type="EMBL" id="CP012357">
    <property type="protein sequence ID" value="AKX34340.1"/>
    <property type="molecule type" value="Genomic_DNA"/>
</dbReference>
<protein>
    <recommendedName>
        <fullName evidence="1">HTH rpiR-type domain-containing protein</fullName>
    </recommendedName>
</protein>
<dbReference type="RefSeq" id="WP_075058430.1">
    <property type="nucleotide sequence ID" value="NZ_CP012357.1"/>
</dbReference>
<evidence type="ECO:0000313" key="2">
    <source>
        <dbReference type="EMBL" id="AKX34340.1"/>
    </source>
</evidence>
<sequence>MHIYEILENMAKDNKNTTKQIISKKILEMFLVGSFKSQKEFSKDCFVSESTITRFSQETGCSGYRELLTKLKMEYERIIIKTKNDLEIIKNKKNIQVFDSVNTWVIKNEYFIKELINDIKINKKVRIFSSYQAIESSDFIYKIIQSKNIYCELINIHNNFMRDTSYLYEKDVVNIVILTGRDVETLINFFINRINENSFSKNYIITSIYQKNKIDLKAFKEKCILNFEGDNSQFVIRHFALIYLFTYFSIKFDT</sequence>
<dbReference type="InterPro" id="IPR000281">
    <property type="entry name" value="HTH_RpiR"/>
</dbReference>
<proteinExistence type="predicted"/>
<dbReference type="STRING" id="216942.SLITO_v1c07150"/>
<dbReference type="Gene3D" id="1.10.10.10">
    <property type="entry name" value="Winged helix-like DNA-binding domain superfamily/Winged helix DNA-binding domain"/>
    <property type="match status" value="1"/>
</dbReference>
<dbReference type="PATRIC" id="fig|216942.3.peg.725"/>
<dbReference type="SUPFAM" id="SSF46689">
    <property type="entry name" value="Homeodomain-like"/>
    <property type="match status" value="1"/>
</dbReference>
<keyword evidence="3" id="KW-1185">Reference proteome</keyword>
<evidence type="ECO:0000259" key="1">
    <source>
        <dbReference type="Pfam" id="PF01418"/>
    </source>
</evidence>
<accession>A0A0K1W1Z8</accession>
<feature type="domain" description="HTH rpiR-type" evidence="1">
    <location>
        <begin position="34"/>
        <end position="75"/>
    </location>
</feature>
<gene>
    <name evidence="2" type="ORF">SLITO_v1c07150</name>
</gene>
<name>A0A0K1W1Z8_9MOLU</name>
<dbReference type="InterPro" id="IPR009057">
    <property type="entry name" value="Homeodomain-like_sf"/>
</dbReference>
<dbReference type="KEGG" id="sll:SLITO_v1c07150"/>
<dbReference type="GO" id="GO:0003700">
    <property type="term" value="F:DNA-binding transcription factor activity"/>
    <property type="evidence" value="ECO:0007669"/>
    <property type="project" value="InterPro"/>
</dbReference>
<dbReference type="Proteomes" id="UP000067476">
    <property type="component" value="Chromosome"/>
</dbReference>